<dbReference type="CDD" id="cd01562">
    <property type="entry name" value="Thr-dehyd"/>
    <property type="match status" value="1"/>
</dbReference>
<dbReference type="EC" id="4.3.1.19" evidence="4"/>
<evidence type="ECO:0000256" key="8">
    <source>
        <dbReference type="ARBA" id="ARBA00031427"/>
    </source>
</evidence>
<proteinExistence type="inferred from homology"/>
<keyword evidence="6 10" id="KW-0456">Lyase</keyword>
<dbReference type="PATRIC" id="fig|520764.3.peg.319"/>
<protein>
    <recommendedName>
        <fullName evidence="4">threonine ammonia-lyase</fullName>
        <ecNumber evidence="4">4.3.1.19</ecNumber>
    </recommendedName>
    <alternativeName>
        <fullName evidence="8">Threonine deaminase</fullName>
    </alternativeName>
</protein>
<dbReference type="Pfam" id="PF00291">
    <property type="entry name" value="PALP"/>
    <property type="match status" value="1"/>
</dbReference>
<sequence>MIRPEDVILAGERIKNYVYRTPFEKSHFLSDLTGGQVFLKLECQQKVKAYKIRGAVNKILSLAPEERQKGIITASSGNHGAAVSYVSGLLGIDNVTVYVPEVTPAVKKEKIKRYGAKLVVAGKDFDEAFCLAKQKVKELGGIWIDPCSDEAVIAGQGTIGLEMLEDNAALDTLVVPIGGGGMITGISIIAKALKPAIEVVGVQTEACPAMLASLRDGRLYERYQSKPSICEALVGGVGEIPYIMAKECIDDILLVAEKTIKEAVIKLIDREKILAEPSAAVGVACLMEHCERFKGRNVGVVISGGNMDLELLEKLISEVKS</sequence>
<dbReference type="EMBL" id="LOED01000002">
    <property type="protein sequence ID" value="KXG78544.1"/>
    <property type="molecule type" value="Genomic_DNA"/>
</dbReference>
<evidence type="ECO:0000256" key="4">
    <source>
        <dbReference type="ARBA" id="ARBA00012096"/>
    </source>
</evidence>
<dbReference type="GO" id="GO:0006565">
    <property type="term" value="P:L-serine catabolic process"/>
    <property type="evidence" value="ECO:0007669"/>
    <property type="project" value="TreeGrafter"/>
</dbReference>
<reference evidence="10 11" key="1">
    <citation type="submission" date="2015-12" db="EMBL/GenBank/DDBJ databases">
        <title>Draft genome sequnece of Fervidicola ferrireducens strain Y170.</title>
        <authorList>
            <person name="Patel B.K."/>
        </authorList>
    </citation>
    <scope>NUCLEOTIDE SEQUENCE [LARGE SCALE GENOMIC DNA]</scope>
    <source>
        <strain evidence="10 11">Y170</strain>
    </source>
</reference>
<dbReference type="AlphaFoldDB" id="A0A140LDB9"/>
<dbReference type="PANTHER" id="PTHR48078:SF6">
    <property type="entry name" value="L-THREONINE DEHYDRATASE CATABOLIC TDCB"/>
    <property type="match status" value="1"/>
</dbReference>
<evidence type="ECO:0000256" key="6">
    <source>
        <dbReference type="ARBA" id="ARBA00023239"/>
    </source>
</evidence>
<evidence type="ECO:0000313" key="10">
    <source>
        <dbReference type="EMBL" id="KXG78544.1"/>
    </source>
</evidence>
<dbReference type="InParanoid" id="A0A140LDB9"/>
<feature type="domain" description="Tryptophan synthase beta chain-like PALP" evidence="9">
    <location>
        <begin position="16"/>
        <end position="304"/>
    </location>
</feature>
<dbReference type="InterPro" id="IPR001926">
    <property type="entry name" value="TrpB-like_PALP"/>
</dbReference>
<comment type="cofactor">
    <cofactor evidence="2">
        <name>pyridoxal 5'-phosphate</name>
        <dbReference type="ChEBI" id="CHEBI:597326"/>
    </cofactor>
</comment>
<accession>A0A140LDB9</accession>
<dbReference type="GO" id="GO:0006567">
    <property type="term" value="P:L-threonine catabolic process"/>
    <property type="evidence" value="ECO:0007669"/>
    <property type="project" value="TreeGrafter"/>
</dbReference>
<dbReference type="Gene3D" id="3.40.50.1100">
    <property type="match status" value="2"/>
</dbReference>
<dbReference type="STRING" id="520764.AN618_03000"/>
<comment type="function">
    <text evidence="7">Catalyzes the anaerobic formation of alpha-ketobutyrate and ammonia from threonine in a two-step reaction. The first step involved a dehydration of threonine and a production of enamine intermediates (aminocrotonate), which tautomerizes to its imine form (iminobutyrate). Both intermediates are unstable and short-lived. The second step is the nonenzymatic hydrolysis of the enamine/imine intermediates to form 2-ketobutyrate and free ammonia. In the low water environment of the cell, the second step is accelerated by RidA.</text>
</comment>
<evidence type="ECO:0000256" key="3">
    <source>
        <dbReference type="ARBA" id="ARBA00010869"/>
    </source>
</evidence>
<evidence type="ECO:0000256" key="7">
    <source>
        <dbReference type="ARBA" id="ARBA00025527"/>
    </source>
</evidence>
<dbReference type="GO" id="GO:0004794">
    <property type="term" value="F:threonine deaminase activity"/>
    <property type="evidence" value="ECO:0007669"/>
    <property type="project" value="UniProtKB-EC"/>
</dbReference>
<dbReference type="GO" id="GO:0009097">
    <property type="term" value="P:isoleucine biosynthetic process"/>
    <property type="evidence" value="ECO:0007669"/>
    <property type="project" value="TreeGrafter"/>
</dbReference>
<gene>
    <name evidence="10" type="primary">tdcB_1</name>
    <name evidence="10" type="ORF">AN618_03000</name>
</gene>
<dbReference type="Proteomes" id="UP000070427">
    <property type="component" value="Unassembled WGS sequence"/>
</dbReference>
<comment type="catalytic activity">
    <reaction evidence="1">
        <text>L-threonine = 2-oxobutanoate + NH4(+)</text>
        <dbReference type="Rhea" id="RHEA:22108"/>
        <dbReference type="ChEBI" id="CHEBI:16763"/>
        <dbReference type="ChEBI" id="CHEBI:28938"/>
        <dbReference type="ChEBI" id="CHEBI:57926"/>
        <dbReference type="EC" id="4.3.1.19"/>
    </reaction>
</comment>
<organism evidence="10 11">
    <name type="scientific">Fervidicola ferrireducens</name>
    <dbReference type="NCBI Taxonomy" id="520764"/>
    <lineage>
        <taxon>Bacteria</taxon>
        <taxon>Bacillati</taxon>
        <taxon>Bacillota</taxon>
        <taxon>Clostridia</taxon>
        <taxon>Thermosediminibacterales</taxon>
        <taxon>Thermosediminibacteraceae</taxon>
        <taxon>Fervidicola</taxon>
    </lineage>
</organism>
<keyword evidence="11" id="KW-1185">Reference proteome</keyword>
<dbReference type="RefSeq" id="WP_066351201.1">
    <property type="nucleotide sequence ID" value="NZ_LOED01000002.1"/>
</dbReference>
<evidence type="ECO:0000313" key="11">
    <source>
        <dbReference type="Proteomes" id="UP000070427"/>
    </source>
</evidence>
<keyword evidence="5" id="KW-0663">Pyridoxal phosphate</keyword>
<dbReference type="SUPFAM" id="SSF53686">
    <property type="entry name" value="Tryptophan synthase beta subunit-like PLP-dependent enzymes"/>
    <property type="match status" value="1"/>
</dbReference>
<dbReference type="InterPro" id="IPR036052">
    <property type="entry name" value="TrpB-like_PALP_sf"/>
</dbReference>
<comment type="caution">
    <text evidence="10">The sequence shown here is derived from an EMBL/GenBank/DDBJ whole genome shotgun (WGS) entry which is preliminary data.</text>
</comment>
<dbReference type="InterPro" id="IPR050147">
    <property type="entry name" value="Ser/Thr_Dehydratase"/>
</dbReference>
<dbReference type="FunFam" id="3.40.50.1100:FF:000005">
    <property type="entry name" value="Threonine dehydratase catabolic"/>
    <property type="match status" value="1"/>
</dbReference>
<comment type="similarity">
    <text evidence="3">Belongs to the serine/threonine dehydratase family.</text>
</comment>
<evidence type="ECO:0000259" key="9">
    <source>
        <dbReference type="Pfam" id="PF00291"/>
    </source>
</evidence>
<dbReference type="GO" id="GO:0003941">
    <property type="term" value="F:L-serine ammonia-lyase activity"/>
    <property type="evidence" value="ECO:0007669"/>
    <property type="project" value="TreeGrafter"/>
</dbReference>
<dbReference type="PANTHER" id="PTHR48078">
    <property type="entry name" value="THREONINE DEHYDRATASE, MITOCHONDRIAL-RELATED"/>
    <property type="match status" value="1"/>
</dbReference>
<evidence type="ECO:0000256" key="1">
    <source>
        <dbReference type="ARBA" id="ARBA00001274"/>
    </source>
</evidence>
<evidence type="ECO:0000256" key="2">
    <source>
        <dbReference type="ARBA" id="ARBA00001933"/>
    </source>
</evidence>
<name>A0A140LDB9_9FIRM</name>
<evidence type="ECO:0000256" key="5">
    <source>
        <dbReference type="ARBA" id="ARBA00022898"/>
    </source>
</evidence>
<dbReference type="OrthoDB" id="9811476at2"/>